<dbReference type="EMBL" id="JAHXPT010000013">
    <property type="protein sequence ID" value="MBW6411386.1"/>
    <property type="molecule type" value="Genomic_DNA"/>
</dbReference>
<keyword evidence="2" id="KW-1185">Reference proteome</keyword>
<name>A0ABS7ASJ7_9CLOT</name>
<reference evidence="1 2" key="1">
    <citation type="submission" date="2021-07" db="EMBL/GenBank/DDBJ databases">
        <title>Clostridium weizhouense sp. nov., an anaerobic bacterium isolated from activated sludge of Petroleum wastewater.</title>
        <authorList>
            <person name="Li Q."/>
        </authorList>
    </citation>
    <scope>NUCLEOTIDE SEQUENCE [LARGE SCALE GENOMIC DNA]</scope>
    <source>
        <strain evidence="1 2">YB-6</strain>
    </source>
</reference>
<protein>
    <recommendedName>
        <fullName evidence="3">Lipoprotein</fullName>
    </recommendedName>
</protein>
<dbReference type="Proteomes" id="UP001519921">
    <property type="component" value="Unassembled WGS sequence"/>
</dbReference>
<evidence type="ECO:0008006" key="3">
    <source>
        <dbReference type="Google" id="ProtNLM"/>
    </source>
</evidence>
<evidence type="ECO:0000313" key="2">
    <source>
        <dbReference type="Proteomes" id="UP001519921"/>
    </source>
</evidence>
<proteinExistence type="predicted"/>
<evidence type="ECO:0000313" key="1">
    <source>
        <dbReference type="EMBL" id="MBW6411386.1"/>
    </source>
</evidence>
<sequence length="189" mass="22220">MKKCLLAIILIIFIFCIARCDKSSSNIKDYLNSGTQIDFRAKDIMPNLDDLPKYKNIDYKYTHTSMFIFAADSVALIVNYDDTTYKNEKDKLDQKYIFLDKKVKFDIDDSDYVIPENEFSVNSYNFKVVSENKKDYTDFPKSFGMIGTSDEQKSIAYLYFYDSDLDFIGEKDDESPMANFVKMYFKYNF</sequence>
<accession>A0ABS7ASJ7</accession>
<gene>
    <name evidence="1" type="ORF">KYD98_14945</name>
</gene>
<comment type="caution">
    <text evidence="1">The sequence shown here is derived from an EMBL/GenBank/DDBJ whole genome shotgun (WGS) entry which is preliminary data.</text>
</comment>
<organism evidence="1 2">
    <name type="scientific">Clostridium weizhouense</name>
    <dbReference type="NCBI Taxonomy" id="2859781"/>
    <lineage>
        <taxon>Bacteria</taxon>
        <taxon>Bacillati</taxon>
        <taxon>Bacillota</taxon>
        <taxon>Clostridia</taxon>
        <taxon>Eubacteriales</taxon>
        <taxon>Clostridiaceae</taxon>
        <taxon>Clostridium</taxon>
    </lineage>
</organism>